<feature type="region of interest" description="Disordered" evidence="11">
    <location>
        <begin position="211"/>
        <end position="242"/>
    </location>
</feature>
<evidence type="ECO:0000256" key="12">
    <source>
        <dbReference type="SAM" id="Phobius"/>
    </source>
</evidence>
<keyword evidence="3 12" id="KW-0812">Transmembrane</keyword>
<feature type="compositionally biased region" description="Basic and acidic residues" evidence="11">
    <location>
        <begin position="231"/>
        <end position="242"/>
    </location>
</feature>
<evidence type="ECO:0000256" key="1">
    <source>
        <dbReference type="ARBA" id="ARBA00004141"/>
    </source>
</evidence>
<feature type="transmembrane region" description="Helical" evidence="12">
    <location>
        <begin position="164"/>
        <end position="187"/>
    </location>
</feature>
<gene>
    <name evidence="16" type="primary">LOC107225607</name>
</gene>
<feature type="domain" description="RING-CH-type" evidence="14">
    <location>
        <begin position="39"/>
        <end position="100"/>
    </location>
</feature>
<comment type="subcellular location">
    <subcellularLocation>
        <location evidence="1">Membrane</location>
        <topology evidence="1">Multi-pass membrane protein</topology>
    </subcellularLocation>
</comment>
<keyword evidence="2" id="KW-0808">Transferase</keyword>
<dbReference type="Gene3D" id="3.30.40.10">
    <property type="entry name" value="Zinc/RING finger domain, C3HC4 (zinc finger)"/>
    <property type="match status" value="1"/>
</dbReference>
<dbReference type="PANTHER" id="PTHR46065">
    <property type="entry name" value="E3 UBIQUITIN-PROTEIN LIGASE MARCH 2/3 FAMILY MEMBER"/>
    <property type="match status" value="1"/>
</dbReference>
<proteinExistence type="predicted"/>
<dbReference type="RefSeq" id="XP_046586623.1">
    <property type="nucleotide sequence ID" value="XM_046730667.1"/>
</dbReference>
<dbReference type="PROSITE" id="PS51292">
    <property type="entry name" value="ZF_RING_CH"/>
    <property type="match status" value="1"/>
</dbReference>
<evidence type="ECO:0000256" key="6">
    <source>
        <dbReference type="ARBA" id="ARBA00022786"/>
    </source>
</evidence>
<dbReference type="InterPro" id="IPR013083">
    <property type="entry name" value="Znf_RING/FYVE/PHD"/>
</dbReference>
<keyword evidence="6" id="KW-0833">Ubl conjugation pathway</keyword>
<evidence type="ECO:0000256" key="5">
    <source>
        <dbReference type="ARBA" id="ARBA00022771"/>
    </source>
</evidence>
<evidence type="ECO:0000256" key="3">
    <source>
        <dbReference type="ARBA" id="ARBA00022692"/>
    </source>
</evidence>
<sequence>MEVCGSKTDCSDVFEETTSVVFSSPLSCGSYKRTMSSDKQNTTSTYCRICHEGDDSLEELVDPCKCSGSVGLVHATCLEKWLSTSNTDRCEICKYVFTIEKKKKPISESACQWWRSKSINGPRGIGGDAVCFAVLTPLCFIATYLCAIGASAYSRLGYWEGTGLAILCSLLVMTYCLWLAITIRYHYKIWRRWRRQNQDVVLLVKHKINSPDRNNTAQSALGQKSPRHRQDRNNNRGMPERPMPRFIFNVPFNHNDDPMFTLHQQTSLV</sequence>
<keyword evidence="8 12" id="KW-1133">Transmembrane helix</keyword>
<dbReference type="PANTHER" id="PTHR46065:SF3">
    <property type="entry name" value="FI20425P1"/>
    <property type="match status" value="1"/>
</dbReference>
<evidence type="ECO:0000256" key="7">
    <source>
        <dbReference type="ARBA" id="ARBA00022833"/>
    </source>
</evidence>
<dbReference type="Pfam" id="PF12906">
    <property type="entry name" value="RINGv"/>
    <property type="match status" value="1"/>
</dbReference>
<keyword evidence="9 12" id="KW-0472">Membrane</keyword>
<evidence type="ECO:0000256" key="9">
    <source>
        <dbReference type="ARBA" id="ARBA00023136"/>
    </source>
</evidence>
<evidence type="ECO:0000259" key="13">
    <source>
        <dbReference type="PROSITE" id="PS50089"/>
    </source>
</evidence>
<feature type="transmembrane region" description="Helical" evidence="12">
    <location>
        <begin position="125"/>
        <end position="152"/>
    </location>
</feature>
<organism evidence="15 16">
    <name type="scientific">Neodiprion lecontei</name>
    <name type="common">Redheaded pine sawfly</name>
    <dbReference type="NCBI Taxonomy" id="441921"/>
    <lineage>
        <taxon>Eukaryota</taxon>
        <taxon>Metazoa</taxon>
        <taxon>Ecdysozoa</taxon>
        <taxon>Arthropoda</taxon>
        <taxon>Hexapoda</taxon>
        <taxon>Insecta</taxon>
        <taxon>Pterygota</taxon>
        <taxon>Neoptera</taxon>
        <taxon>Endopterygota</taxon>
        <taxon>Hymenoptera</taxon>
        <taxon>Tenthredinoidea</taxon>
        <taxon>Diprionidae</taxon>
        <taxon>Diprioninae</taxon>
        <taxon>Neodiprion</taxon>
    </lineage>
</organism>
<keyword evidence="4" id="KW-0479">Metal-binding</keyword>
<dbReference type="InterPro" id="IPR011016">
    <property type="entry name" value="Znf_RING-CH"/>
</dbReference>
<feature type="domain" description="RING-type" evidence="13">
    <location>
        <begin position="47"/>
        <end position="94"/>
    </location>
</feature>
<dbReference type="Proteomes" id="UP000829291">
    <property type="component" value="Chromosome 2"/>
</dbReference>
<dbReference type="SUPFAM" id="SSF57850">
    <property type="entry name" value="RING/U-box"/>
    <property type="match status" value="1"/>
</dbReference>
<evidence type="ECO:0000256" key="10">
    <source>
        <dbReference type="PROSITE-ProRule" id="PRU00175"/>
    </source>
</evidence>
<evidence type="ECO:0000313" key="16">
    <source>
        <dbReference type="RefSeq" id="XP_046586623.1"/>
    </source>
</evidence>
<name>A0ABM3FF56_NEOLC</name>
<feature type="compositionally biased region" description="Polar residues" evidence="11">
    <location>
        <begin position="211"/>
        <end position="222"/>
    </location>
</feature>
<evidence type="ECO:0000256" key="2">
    <source>
        <dbReference type="ARBA" id="ARBA00022679"/>
    </source>
</evidence>
<evidence type="ECO:0000259" key="14">
    <source>
        <dbReference type="PROSITE" id="PS51292"/>
    </source>
</evidence>
<dbReference type="SMART" id="SM00744">
    <property type="entry name" value="RINGv"/>
    <property type="match status" value="1"/>
</dbReference>
<accession>A0ABM3FF56</accession>
<keyword evidence="7" id="KW-0862">Zinc</keyword>
<dbReference type="PROSITE" id="PS50089">
    <property type="entry name" value="ZF_RING_2"/>
    <property type="match status" value="1"/>
</dbReference>
<protein>
    <submittedName>
        <fullName evidence="16">E3 ubiquitin-protein ligase MARCHF3 isoform X1</fullName>
    </submittedName>
</protein>
<dbReference type="InterPro" id="IPR001841">
    <property type="entry name" value="Znf_RING"/>
</dbReference>
<evidence type="ECO:0000256" key="8">
    <source>
        <dbReference type="ARBA" id="ARBA00022989"/>
    </source>
</evidence>
<evidence type="ECO:0000256" key="11">
    <source>
        <dbReference type="SAM" id="MobiDB-lite"/>
    </source>
</evidence>
<evidence type="ECO:0000313" key="15">
    <source>
        <dbReference type="Proteomes" id="UP000829291"/>
    </source>
</evidence>
<keyword evidence="15" id="KW-1185">Reference proteome</keyword>
<reference evidence="16" key="1">
    <citation type="submission" date="2025-08" db="UniProtKB">
        <authorList>
            <consortium name="RefSeq"/>
        </authorList>
    </citation>
    <scope>IDENTIFICATION</scope>
    <source>
        <tissue evidence="16">Thorax and Abdomen</tissue>
    </source>
</reference>
<dbReference type="GeneID" id="107225607"/>
<keyword evidence="5 10" id="KW-0863">Zinc-finger</keyword>
<evidence type="ECO:0000256" key="4">
    <source>
        <dbReference type="ARBA" id="ARBA00022723"/>
    </source>
</evidence>